<name>A0AB35U9I5_9FIRM</name>
<evidence type="ECO:0000259" key="1">
    <source>
        <dbReference type="Pfam" id="PF06527"/>
    </source>
</evidence>
<gene>
    <name evidence="2" type="ORF">MOZ60_09710</name>
</gene>
<dbReference type="RefSeq" id="WP_370596515.1">
    <property type="nucleotide sequence ID" value="NZ_JALBUR010000033.1"/>
</dbReference>
<keyword evidence="3" id="KW-1185">Reference proteome</keyword>
<dbReference type="EMBL" id="JALBUR010000033">
    <property type="protein sequence ID" value="MDX8420360.1"/>
    <property type="molecule type" value="Genomic_DNA"/>
</dbReference>
<dbReference type="Proteomes" id="UP001286174">
    <property type="component" value="Unassembled WGS sequence"/>
</dbReference>
<dbReference type="InterPro" id="IPR009492">
    <property type="entry name" value="TniQ"/>
</dbReference>
<sequence>MATLGNIVPPEDDELLFSYINRLLRVNGYETTGDVYTTLFNHQTPFRSYHQIRYDTFDDLHGIFEQLSAVDPVEFFLNTTIYPFLAPLLTPNQQTQIINVAFREKASFPGLVTSPNTFIKHLQICPICRAEMLKTKGFFWYQRSQNLPGVTTCTKHGVKLVCFAGTKGHEMDREMFAEIPSDAPSCAEYDEFAVAMLKKSFDCSRTEMLQAAQEQIKNLGYSGSYQKIEEDFKQSALSTMFRGDLDQFFRITMHKMNKSAGTDEVNLTAILCFLFGTPDKIFVKKDVSRFGELLDECGTDYDLYKPYRNTIVEMEHKDCGTSFVVTPQGFLDGWWCPTCMAKLSPQENFRVLFSQKLGSDYVQQSDFVSLKDPITVRHKVCGRTYTTRARSILLEGTQCTCHSEISEAEAAKRLGPGLKLLKYNGMEDTAVIKCEKCGAIFERQFRHFSDRHGVCPVCNQNVILPSLTLDNFKQNVKDLVGDEYTVLDDTYAAHKKIRMRHNKCGKEFLVSASDFKQGTRCPDCRLMLRDADFFKLVSDISKGRYRAYKAENSKNVYVVEDTWGIQKPIRRNKQFIMQELLRPTLSPFLPLAEKGKYQTIRPEEKLYKYLRENYTEDSLIHISELRFENRSEKNISDDVNRLVKKKLLTRCISGYCCFATYHPSEWDIIERIYIRNNGHVFGFIYGNHLYYEIGLMNQPPQYFMICTNKDASKHGRIIKVLESRIRIKTLPVEITDDNWEMLQLLDLIQYSYHYGWDIDVFVKTRMEQHKISAKDMYALAYTDTQRDVLERMFDNAKTK</sequence>
<proteinExistence type="predicted"/>
<dbReference type="Pfam" id="PF06527">
    <property type="entry name" value="TniQ"/>
    <property type="match status" value="1"/>
</dbReference>
<protein>
    <submittedName>
        <fullName evidence="2">TniQ family protein</fullName>
    </submittedName>
</protein>
<accession>A0AB35U9I5</accession>
<dbReference type="AlphaFoldDB" id="A0AB35U9I5"/>
<organism evidence="2 3">
    <name type="scientific">Grylomicrobium aquisgranensis</name>
    <dbReference type="NCBI Taxonomy" id="2926318"/>
    <lineage>
        <taxon>Bacteria</taxon>
        <taxon>Bacillati</taxon>
        <taxon>Bacillota</taxon>
        <taxon>Erysipelotrichia</taxon>
        <taxon>Erysipelotrichales</taxon>
        <taxon>Erysipelotrichaceae</taxon>
        <taxon>Grylomicrobium</taxon>
    </lineage>
</organism>
<feature type="domain" description="TniQ" evidence="1">
    <location>
        <begin position="8"/>
        <end position="160"/>
    </location>
</feature>
<evidence type="ECO:0000313" key="3">
    <source>
        <dbReference type="Proteomes" id="UP001286174"/>
    </source>
</evidence>
<evidence type="ECO:0000313" key="2">
    <source>
        <dbReference type="EMBL" id="MDX8420360.1"/>
    </source>
</evidence>
<comment type="caution">
    <text evidence="2">The sequence shown here is derived from an EMBL/GenBank/DDBJ whole genome shotgun (WGS) entry which is preliminary data.</text>
</comment>
<reference evidence="2 3" key="1">
    <citation type="submission" date="2022-03" db="EMBL/GenBank/DDBJ databases">
        <title>Novel taxa within the pig intestine.</title>
        <authorList>
            <person name="Wylensek D."/>
            <person name="Bishof K."/>
            <person name="Afrizal A."/>
            <person name="Clavel T."/>
        </authorList>
    </citation>
    <scope>NUCLEOTIDE SEQUENCE [LARGE SCALE GENOMIC DNA]</scope>
    <source>
        <strain evidence="2 3">CLA-KB-P133</strain>
    </source>
</reference>